<organism evidence="2 3">
    <name type="scientific">Sorangium cellulosum (strain So ce56)</name>
    <name type="common">Polyangium cellulosum (strain So ce56)</name>
    <dbReference type="NCBI Taxonomy" id="448385"/>
    <lineage>
        <taxon>Bacteria</taxon>
        <taxon>Pseudomonadati</taxon>
        <taxon>Myxococcota</taxon>
        <taxon>Polyangia</taxon>
        <taxon>Polyangiales</taxon>
        <taxon>Polyangiaceae</taxon>
        <taxon>Sorangium</taxon>
    </lineage>
</organism>
<dbReference type="InterPro" id="IPR012296">
    <property type="entry name" value="Nuclease_put_TT1808"/>
</dbReference>
<proteinExistence type="predicted"/>
<dbReference type="PANTHER" id="PTHR36558">
    <property type="entry name" value="GLR1098 PROTEIN"/>
    <property type="match status" value="1"/>
</dbReference>
<dbReference type="InterPro" id="IPR008538">
    <property type="entry name" value="Uma2"/>
</dbReference>
<keyword evidence="3" id="KW-1185">Reference proteome</keyword>
<dbReference type="STRING" id="448385.sce5025"/>
<dbReference type="eggNOG" id="COG4636">
    <property type="taxonomic scope" value="Bacteria"/>
</dbReference>
<dbReference type="KEGG" id="scl:sce5025"/>
<dbReference type="SUPFAM" id="SSF52980">
    <property type="entry name" value="Restriction endonuclease-like"/>
    <property type="match status" value="1"/>
</dbReference>
<reference evidence="2 3" key="1">
    <citation type="journal article" date="2007" name="Nat. Biotechnol.">
        <title>Complete genome sequence of the myxobacterium Sorangium cellulosum.</title>
        <authorList>
            <person name="Schneiker S."/>
            <person name="Perlova O."/>
            <person name="Kaiser O."/>
            <person name="Gerth K."/>
            <person name="Alici A."/>
            <person name="Altmeyer M.O."/>
            <person name="Bartels D."/>
            <person name="Bekel T."/>
            <person name="Beyer S."/>
            <person name="Bode E."/>
            <person name="Bode H.B."/>
            <person name="Bolten C.J."/>
            <person name="Choudhuri J.V."/>
            <person name="Doss S."/>
            <person name="Elnakady Y.A."/>
            <person name="Frank B."/>
            <person name="Gaigalat L."/>
            <person name="Goesmann A."/>
            <person name="Groeger C."/>
            <person name="Gross F."/>
            <person name="Jelsbak L."/>
            <person name="Jelsbak L."/>
            <person name="Kalinowski J."/>
            <person name="Kegler C."/>
            <person name="Knauber T."/>
            <person name="Konietzny S."/>
            <person name="Kopp M."/>
            <person name="Krause L."/>
            <person name="Krug D."/>
            <person name="Linke B."/>
            <person name="Mahmud T."/>
            <person name="Martinez-Arias R."/>
            <person name="McHardy A.C."/>
            <person name="Merai M."/>
            <person name="Meyer F."/>
            <person name="Mormann S."/>
            <person name="Munoz-Dorado J."/>
            <person name="Perez J."/>
            <person name="Pradella S."/>
            <person name="Rachid S."/>
            <person name="Raddatz G."/>
            <person name="Rosenau F."/>
            <person name="Rueckert C."/>
            <person name="Sasse F."/>
            <person name="Scharfe M."/>
            <person name="Schuster S.C."/>
            <person name="Suen G."/>
            <person name="Treuner-Lange A."/>
            <person name="Velicer G.J."/>
            <person name="Vorholter F.-J."/>
            <person name="Weissman K.J."/>
            <person name="Welch R.D."/>
            <person name="Wenzel S.C."/>
            <person name="Whitworth D.E."/>
            <person name="Wilhelm S."/>
            <person name="Wittmann C."/>
            <person name="Bloecker H."/>
            <person name="Puehler A."/>
            <person name="Mueller R."/>
        </authorList>
    </citation>
    <scope>NUCLEOTIDE SEQUENCE [LARGE SCALE GENOMIC DNA]</scope>
    <source>
        <strain evidence="3">So ce56</strain>
    </source>
</reference>
<feature type="domain" description="Putative restriction endonuclease" evidence="1">
    <location>
        <begin position="17"/>
        <end position="176"/>
    </location>
</feature>
<dbReference type="Gene3D" id="3.90.1570.10">
    <property type="entry name" value="tt1808, chain A"/>
    <property type="match status" value="1"/>
</dbReference>
<dbReference type="CDD" id="cd06260">
    <property type="entry name" value="DUF820-like"/>
    <property type="match status" value="1"/>
</dbReference>
<protein>
    <recommendedName>
        <fullName evidence="1">Putative restriction endonuclease domain-containing protein</fullName>
    </recommendedName>
</protein>
<dbReference type="HOGENOM" id="CLU_076312_6_0_7"/>
<evidence type="ECO:0000259" key="1">
    <source>
        <dbReference type="Pfam" id="PF05685"/>
    </source>
</evidence>
<dbReference type="Pfam" id="PF05685">
    <property type="entry name" value="Uma2"/>
    <property type="match status" value="1"/>
</dbReference>
<dbReference type="PANTHER" id="PTHR36558:SF1">
    <property type="entry name" value="RESTRICTION ENDONUCLEASE DOMAIN-CONTAINING PROTEIN-RELATED"/>
    <property type="match status" value="1"/>
</dbReference>
<dbReference type="BioCyc" id="SCEL448385:SCE_RS25800-MONOMER"/>
<evidence type="ECO:0000313" key="3">
    <source>
        <dbReference type="Proteomes" id="UP000002139"/>
    </source>
</evidence>
<dbReference type="AlphaFoldDB" id="A9FL83"/>
<accession>A9FL83</accession>
<name>A9FL83_SORC5</name>
<sequence length="199" mass="21946">MVEFGMAQKAPLAKLSPEEYLALERSSEVKHEYAGGEVFAMSGGTREHSLIAANVVGELRSSLRALPCEAHASDLRIKNVTTGRYVYPDASVVCGQPLFEDEHRDTLLNPTAVFEVLSDSSESYDRGGKFALYRGIPSIADYVLLSQKQVEIEHFRRQPDGTWLLRVLGPGERLLIASIGCDLTVDELYLKVFARPTSG</sequence>
<dbReference type="EMBL" id="AM746676">
    <property type="protein sequence ID" value="CAN95188.1"/>
    <property type="molecule type" value="Genomic_DNA"/>
</dbReference>
<dbReference type="InterPro" id="IPR011335">
    <property type="entry name" value="Restrct_endonuc-II-like"/>
</dbReference>
<evidence type="ECO:0000313" key="2">
    <source>
        <dbReference type="EMBL" id="CAN95188.1"/>
    </source>
</evidence>
<dbReference type="Proteomes" id="UP000002139">
    <property type="component" value="Chromosome"/>
</dbReference>
<gene>
    <name evidence="2" type="ordered locus">sce5025</name>
</gene>